<reference evidence="6 7" key="1">
    <citation type="submission" date="2019-06" db="EMBL/GenBank/DDBJ databases">
        <title>Persicimonas caeni gen. nov., sp. nov., a predatory bacterium isolated from solar saltern.</title>
        <authorList>
            <person name="Wang S."/>
        </authorList>
    </citation>
    <scope>NUCLEOTIDE SEQUENCE [LARGE SCALE GENOMIC DNA]</scope>
    <source>
        <strain evidence="6 7">YN101</strain>
    </source>
</reference>
<organism evidence="6 7">
    <name type="scientific">Persicimonas caeni</name>
    <dbReference type="NCBI Taxonomy" id="2292766"/>
    <lineage>
        <taxon>Bacteria</taxon>
        <taxon>Deltaproteobacteria</taxon>
        <taxon>Bradymonadales</taxon>
        <taxon>Bradymonadaceae</taxon>
        <taxon>Persicimonas</taxon>
    </lineage>
</organism>
<accession>A0A5B8YGH1</accession>
<dbReference type="UniPathway" id="UPA00659"/>
<evidence type="ECO:0000256" key="2">
    <source>
        <dbReference type="ARBA" id="ARBA00005254"/>
    </source>
</evidence>
<gene>
    <name evidence="6" type="ORF">FIV42_22745</name>
</gene>
<dbReference type="GO" id="GO:0016853">
    <property type="term" value="F:isomerase activity"/>
    <property type="evidence" value="ECO:0007669"/>
    <property type="project" value="UniProtKB-KW"/>
</dbReference>
<dbReference type="EMBL" id="CP041186">
    <property type="protein sequence ID" value="QDG53458.1"/>
    <property type="molecule type" value="Genomic_DNA"/>
</dbReference>
<dbReference type="NCBIfam" id="NF004794">
    <property type="entry name" value="PRK06142.1"/>
    <property type="match status" value="1"/>
</dbReference>
<dbReference type="OrthoDB" id="5365311at2"/>
<dbReference type="PANTHER" id="PTHR43149">
    <property type="entry name" value="ENOYL-COA HYDRATASE"/>
    <property type="match status" value="1"/>
</dbReference>
<evidence type="ECO:0000256" key="5">
    <source>
        <dbReference type="ARBA" id="ARBA00023235"/>
    </source>
</evidence>
<dbReference type="GO" id="GO:0006635">
    <property type="term" value="P:fatty acid beta-oxidation"/>
    <property type="evidence" value="ECO:0007669"/>
    <property type="project" value="UniProtKB-UniPathway"/>
</dbReference>
<evidence type="ECO:0000313" key="6">
    <source>
        <dbReference type="EMBL" id="QDG53458.1"/>
    </source>
</evidence>
<dbReference type="Gene3D" id="3.90.226.10">
    <property type="entry name" value="2-enoyl-CoA Hydratase, Chain A, domain 1"/>
    <property type="match status" value="1"/>
</dbReference>
<keyword evidence="4" id="KW-0443">Lipid metabolism</keyword>
<dbReference type="Proteomes" id="UP000315995">
    <property type="component" value="Chromosome"/>
</dbReference>
<keyword evidence="3" id="KW-0276">Fatty acid metabolism</keyword>
<dbReference type="InterPro" id="IPR014748">
    <property type="entry name" value="Enoyl-CoA_hydra_C"/>
</dbReference>
<protein>
    <submittedName>
        <fullName evidence="6">Crotonase/enoyl-CoA hydratase family protein</fullName>
    </submittedName>
</protein>
<dbReference type="CDD" id="cd06558">
    <property type="entry name" value="crotonase-like"/>
    <property type="match status" value="1"/>
</dbReference>
<evidence type="ECO:0000256" key="4">
    <source>
        <dbReference type="ARBA" id="ARBA00023098"/>
    </source>
</evidence>
<dbReference type="FunFam" id="1.10.12.10:FF:000004">
    <property type="entry name" value="Delta3,5-delta2,4-dienoyl-CoA isomerase"/>
    <property type="match status" value="1"/>
</dbReference>
<dbReference type="SUPFAM" id="SSF52096">
    <property type="entry name" value="ClpP/crotonase"/>
    <property type="match status" value="1"/>
</dbReference>
<comment type="pathway">
    <text evidence="1">Lipid metabolism; fatty acid beta-oxidation.</text>
</comment>
<sequence length="276" mass="29485">MEEFGDLKSLAVSRDGAIATVELIGPGKGNAMGPDFWAETPGVFDALDADDSVRAVVVRGRGDHFTYGLDLKASAQTLMPMIAGQNLAKERTELHALIREWQQAFTSIAKCRKPVIAAIDGWCIGGGVNMIAACDVRVCTANAKFSLREPRIAITPDVGALQRLPGIIGEGATRLMAFTAGDYDAEFAERVGLVEQVFADREALDAGVEEICSQIAANAPLAVQGAKRVLNYCKDASEEAGLEYVATWNSAFLQSKDLGEAFAAFAQGRDPNYEGH</sequence>
<dbReference type="Gene3D" id="1.10.12.10">
    <property type="entry name" value="Lyase 2-enoyl-coa Hydratase, Chain A, domain 2"/>
    <property type="match status" value="1"/>
</dbReference>
<evidence type="ECO:0000256" key="3">
    <source>
        <dbReference type="ARBA" id="ARBA00022832"/>
    </source>
</evidence>
<accession>A0A4Y6PYR8</accession>
<evidence type="ECO:0000256" key="1">
    <source>
        <dbReference type="ARBA" id="ARBA00005005"/>
    </source>
</evidence>
<keyword evidence="7" id="KW-1185">Reference proteome</keyword>
<dbReference type="Pfam" id="PF00378">
    <property type="entry name" value="ECH_1"/>
    <property type="match status" value="1"/>
</dbReference>
<dbReference type="AlphaFoldDB" id="A0A4Y6PYR8"/>
<dbReference type="InterPro" id="IPR029045">
    <property type="entry name" value="ClpP/crotonase-like_dom_sf"/>
</dbReference>
<keyword evidence="5" id="KW-0413">Isomerase</keyword>
<dbReference type="InterPro" id="IPR045002">
    <property type="entry name" value="Ech1-like"/>
</dbReference>
<dbReference type="InterPro" id="IPR001753">
    <property type="entry name" value="Enoyl-CoA_hydra/iso"/>
</dbReference>
<name>A0A4Y6PYR8_PERCE</name>
<proteinExistence type="inferred from homology"/>
<dbReference type="RefSeq" id="WP_141199914.1">
    <property type="nucleotide sequence ID" value="NZ_CP041186.1"/>
</dbReference>
<evidence type="ECO:0000313" key="7">
    <source>
        <dbReference type="Proteomes" id="UP000315995"/>
    </source>
</evidence>
<comment type="similarity">
    <text evidence="2">Belongs to the enoyl-CoA hydratase/isomerase family.</text>
</comment>